<evidence type="ECO:0000313" key="2">
    <source>
        <dbReference type="EMBL" id="WUX51315.1"/>
    </source>
</evidence>
<feature type="compositionally biased region" description="Low complexity" evidence="1">
    <location>
        <begin position="155"/>
        <end position="170"/>
    </location>
</feature>
<dbReference type="EMBL" id="CP109495">
    <property type="protein sequence ID" value="WUX51315.1"/>
    <property type="molecule type" value="Genomic_DNA"/>
</dbReference>
<protein>
    <submittedName>
        <fullName evidence="2">Uncharacterized protein</fullName>
    </submittedName>
</protein>
<keyword evidence="3" id="KW-1185">Reference proteome</keyword>
<evidence type="ECO:0000313" key="3">
    <source>
        <dbReference type="Proteomes" id="UP001432209"/>
    </source>
</evidence>
<organism evidence="2 3">
    <name type="scientific">Streptomyces niveus</name>
    <name type="common">Streptomyces spheroides</name>
    <dbReference type="NCBI Taxonomy" id="193462"/>
    <lineage>
        <taxon>Bacteria</taxon>
        <taxon>Bacillati</taxon>
        <taxon>Actinomycetota</taxon>
        <taxon>Actinomycetes</taxon>
        <taxon>Kitasatosporales</taxon>
        <taxon>Streptomycetaceae</taxon>
        <taxon>Streptomyces</taxon>
    </lineage>
</organism>
<dbReference type="RefSeq" id="WP_329074955.1">
    <property type="nucleotide sequence ID" value="NZ_CP109495.1"/>
</dbReference>
<sequence length="186" mass="20548">MTTSSQNPNLPSREAHQLYLRQLATYLRESKQILDAWDVYSDNHCDPETFEPYDEATYGIRQRQRDADTLNAFGRVYFHADVLVDIAEHQLARLPASATQHFAWRLGELCTVPSGCTSCTASGSTCAPACPRMPCPAPWRTTSRSPKAARTPGITSTSGASTARPSSTSTPRHRSKPGSIVRRRPL</sequence>
<reference evidence="2" key="1">
    <citation type="submission" date="2022-10" db="EMBL/GenBank/DDBJ databases">
        <title>The complete genomes of actinobacterial strains from the NBC collection.</title>
        <authorList>
            <person name="Joergensen T.S."/>
            <person name="Alvarez Arevalo M."/>
            <person name="Sterndorff E.B."/>
            <person name="Faurdal D."/>
            <person name="Vuksanovic O."/>
            <person name="Mourched A.-S."/>
            <person name="Charusanti P."/>
            <person name="Shaw S."/>
            <person name="Blin K."/>
            <person name="Weber T."/>
        </authorList>
    </citation>
    <scope>NUCLEOTIDE SEQUENCE</scope>
    <source>
        <strain evidence="2">NBC_01432</strain>
    </source>
</reference>
<proteinExistence type="predicted"/>
<feature type="region of interest" description="Disordered" evidence="1">
    <location>
        <begin position="137"/>
        <end position="186"/>
    </location>
</feature>
<feature type="compositionally biased region" description="Basic residues" evidence="1">
    <location>
        <begin position="171"/>
        <end position="186"/>
    </location>
</feature>
<name>A0ABZ1ZXX1_STRNV</name>
<accession>A0ABZ1ZXX1</accession>
<gene>
    <name evidence="2" type="ORF">OG442_07055</name>
</gene>
<evidence type="ECO:0000256" key="1">
    <source>
        <dbReference type="SAM" id="MobiDB-lite"/>
    </source>
</evidence>
<dbReference type="Proteomes" id="UP001432209">
    <property type="component" value="Chromosome"/>
</dbReference>